<name>A0A894TFH2_STAEP</name>
<reference evidence="1" key="1">
    <citation type="journal article" date="2021" name="MSphere">
        <title>Staphylococcus epidermidis Phages Transduce Antimicrobial Resistance Plasmids and Mobilize Chromosomal Islands.</title>
        <authorList>
            <person name="Fiaarov L."/>
            <person name="Botka T."/>
            <person name="Du X."/>
            <person name="MaalaHov I."/>
            <person name="B P."/>
            <person name="Pantucek R."/>
            <person name="Benea M."/>
            <person name="Roudnick P."/>
            <person name="Winstel V."/>
            <person name="Larsen J."/>
            <person name="Rosenstein R."/>
            <person name="Peschel A."/>
            <person name="DoakaY J."/>
        </authorList>
    </citation>
    <scope>NUCLEOTIDE SEQUENCE</scope>
    <source>
        <strain evidence="1">SE459</strain>
    </source>
</reference>
<dbReference type="AlphaFoldDB" id="A0A894TFH2"/>
<geneLocation type="plasmid" evidence="1">
    <name>pSE459_1</name>
</geneLocation>
<evidence type="ECO:0000313" key="1">
    <source>
        <dbReference type="EMBL" id="QRX38832.1"/>
    </source>
</evidence>
<organism evidence="1">
    <name type="scientific">Staphylococcus epidermidis</name>
    <dbReference type="NCBI Taxonomy" id="1282"/>
    <lineage>
        <taxon>Bacteria</taxon>
        <taxon>Bacillati</taxon>
        <taxon>Bacillota</taxon>
        <taxon>Bacilli</taxon>
        <taxon>Bacillales</taxon>
        <taxon>Staphylococcaceae</taxon>
        <taxon>Staphylococcus</taxon>
    </lineage>
</organism>
<protein>
    <submittedName>
        <fullName evidence="1">Uncharacterized protein</fullName>
    </submittedName>
</protein>
<dbReference type="EMBL" id="MW364982">
    <property type="protein sequence ID" value="QRX38832.1"/>
    <property type="molecule type" value="Genomic_DNA"/>
</dbReference>
<sequence>MESKYKINNSITNAIVISKLVNLFTYSDVFNYYNKLEIYL</sequence>
<keyword evidence="1" id="KW-0614">Plasmid</keyword>
<proteinExistence type="predicted"/>
<accession>A0A894TFH2</accession>